<feature type="domain" description="OmpR/PhoB-type" evidence="9">
    <location>
        <begin position="126"/>
        <end position="224"/>
    </location>
</feature>
<organism evidence="10 11">
    <name type="scientific">Streptococcus suivaginalis</name>
    <dbReference type="NCBI Taxonomy" id="3028082"/>
    <lineage>
        <taxon>Bacteria</taxon>
        <taxon>Bacillati</taxon>
        <taxon>Bacillota</taxon>
        <taxon>Bacilli</taxon>
        <taxon>Lactobacillales</taxon>
        <taxon>Streptococcaceae</taxon>
        <taxon>Streptococcus</taxon>
    </lineage>
</organism>
<dbReference type="SMART" id="SM00448">
    <property type="entry name" value="REC"/>
    <property type="match status" value="1"/>
</dbReference>
<gene>
    <name evidence="10" type="ORF">PXH68_06910</name>
</gene>
<evidence type="ECO:0000256" key="4">
    <source>
        <dbReference type="ARBA" id="ARBA00023125"/>
    </source>
</evidence>
<evidence type="ECO:0000256" key="6">
    <source>
        <dbReference type="PROSITE-ProRule" id="PRU00169"/>
    </source>
</evidence>
<evidence type="ECO:0000313" key="10">
    <source>
        <dbReference type="EMBL" id="WNY46620.1"/>
    </source>
</evidence>
<feature type="domain" description="Response regulatory" evidence="8">
    <location>
        <begin position="3"/>
        <end position="116"/>
    </location>
</feature>
<dbReference type="InterPro" id="IPR036388">
    <property type="entry name" value="WH-like_DNA-bd_sf"/>
</dbReference>
<dbReference type="SMART" id="SM00862">
    <property type="entry name" value="Trans_reg_C"/>
    <property type="match status" value="1"/>
</dbReference>
<feature type="DNA-binding region" description="OmpR/PhoB-type" evidence="7">
    <location>
        <begin position="126"/>
        <end position="224"/>
    </location>
</feature>
<dbReference type="Pfam" id="PF00072">
    <property type="entry name" value="Response_reg"/>
    <property type="match status" value="1"/>
</dbReference>
<dbReference type="EMBL" id="CP118733">
    <property type="protein sequence ID" value="WNY46620.1"/>
    <property type="molecule type" value="Genomic_DNA"/>
</dbReference>
<evidence type="ECO:0000256" key="3">
    <source>
        <dbReference type="ARBA" id="ARBA00023015"/>
    </source>
</evidence>
<dbReference type="Gene3D" id="1.10.10.10">
    <property type="entry name" value="Winged helix-like DNA-binding domain superfamily/Winged helix DNA-binding domain"/>
    <property type="match status" value="1"/>
</dbReference>
<reference evidence="10 11" key="1">
    <citation type="submission" date="2023-02" db="EMBL/GenBank/DDBJ databases">
        <title>Streptococcus sp. Genome Sequencing and Assembly.</title>
        <authorList>
            <person name="Shore S.M."/>
            <person name="Nicholson T.L."/>
        </authorList>
    </citation>
    <scope>NUCLEOTIDE SEQUENCE [LARGE SCALE GENOMIC DNA]</scope>
    <source>
        <strain evidence="10 11">29896</strain>
    </source>
</reference>
<dbReference type="RefSeq" id="WP_248027737.1">
    <property type="nucleotide sequence ID" value="NZ_CP118733.1"/>
</dbReference>
<dbReference type="CDD" id="cd00383">
    <property type="entry name" value="trans_reg_C"/>
    <property type="match status" value="1"/>
</dbReference>
<evidence type="ECO:0000259" key="9">
    <source>
        <dbReference type="PROSITE" id="PS51755"/>
    </source>
</evidence>
<dbReference type="Gene3D" id="3.40.50.2300">
    <property type="match status" value="1"/>
</dbReference>
<dbReference type="AlphaFoldDB" id="A0AA96VQT7"/>
<dbReference type="PANTHER" id="PTHR48111">
    <property type="entry name" value="REGULATOR OF RPOS"/>
    <property type="match status" value="1"/>
</dbReference>
<keyword evidence="2" id="KW-0902">Two-component regulatory system</keyword>
<protein>
    <submittedName>
        <fullName evidence="10">Response regulator transcription factor</fullName>
    </submittedName>
</protein>
<proteinExistence type="predicted"/>
<dbReference type="GO" id="GO:0032993">
    <property type="term" value="C:protein-DNA complex"/>
    <property type="evidence" value="ECO:0007669"/>
    <property type="project" value="TreeGrafter"/>
</dbReference>
<dbReference type="InterPro" id="IPR001789">
    <property type="entry name" value="Sig_transdc_resp-reg_receiver"/>
</dbReference>
<dbReference type="InterPro" id="IPR001867">
    <property type="entry name" value="OmpR/PhoB-type_DNA-bd"/>
</dbReference>
<feature type="modified residue" description="4-aspartylphosphate" evidence="6">
    <location>
        <position position="52"/>
    </location>
</feature>
<dbReference type="InterPro" id="IPR011006">
    <property type="entry name" value="CheY-like_superfamily"/>
</dbReference>
<evidence type="ECO:0000256" key="5">
    <source>
        <dbReference type="ARBA" id="ARBA00023163"/>
    </source>
</evidence>
<evidence type="ECO:0000256" key="1">
    <source>
        <dbReference type="ARBA" id="ARBA00022553"/>
    </source>
</evidence>
<dbReference type="Proteomes" id="UP001304088">
    <property type="component" value="Chromosome"/>
</dbReference>
<dbReference type="PROSITE" id="PS50110">
    <property type="entry name" value="RESPONSE_REGULATORY"/>
    <property type="match status" value="1"/>
</dbReference>
<keyword evidence="5" id="KW-0804">Transcription</keyword>
<dbReference type="Pfam" id="PF00486">
    <property type="entry name" value="Trans_reg_C"/>
    <property type="match status" value="1"/>
</dbReference>
<accession>A0AA96VQT7</accession>
<name>A0AA96VQT7_9STRE</name>
<keyword evidence="1 6" id="KW-0597">Phosphoprotein</keyword>
<keyword evidence="3" id="KW-0805">Transcription regulation</keyword>
<dbReference type="PROSITE" id="PS51755">
    <property type="entry name" value="OMPR_PHOB"/>
    <property type="match status" value="1"/>
</dbReference>
<keyword evidence="11" id="KW-1185">Reference proteome</keyword>
<dbReference type="GO" id="GO:0006355">
    <property type="term" value="P:regulation of DNA-templated transcription"/>
    <property type="evidence" value="ECO:0007669"/>
    <property type="project" value="InterPro"/>
</dbReference>
<sequence length="229" mass="26474">MYKILLIEDDQVIRSLLAKNLQNWGYQVEVVEDFQMVLDHMRTFQPHLLVLDIGLPYFNGYYWCQEIRKFSQLPILFLSSHDQPMDIVMAINMGGDDFVTKPFDMTVLLAKIQGLIRRSYDFLGDQSLLWFGPVCLDLKTMQVVYGADKEELTKNEFQILRVLFEQAPQIVGRDQLMRQLWNSDIFVDDNTLSVNVARLRKKLADLGLADLIVTKKGLGYGLMEVTDEA</sequence>
<evidence type="ECO:0000259" key="8">
    <source>
        <dbReference type="PROSITE" id="PS50110"/>
    </source>
</evidence>
<dbReference type="GO" id="GO:0000976">
    <property type="term" value="F:transcription cis-regulatory region binding"/>
    <property type="evidence" value="ECO:0007669"/>
    <property type="project" value="TreeGrafter"/>
</dbReference>
<dbReference type="CDD" id="cd18159">
    <property type="entry name" value="REC_OmpR_NsrR-like"/>
    <property type="match status" value="1"/>
</dbReference>
<dbReference type="InterPro" id="IPR039420">
    <property type="entry name" value="WalR-like"/>
</dbReference>
<dbReference type="PANTHER" id="PTHR48111:SF43">
    <property type="entry name" value="STAGE 0 SPORULATION PROTEIN A HOMOLOG"/>
    <property type="match status" value="1"/>
</dbReference>
<evidence type="ECO:0000256" key="2">
    <source>
        <dbReference type="ARBA" id="ARBA00023012"/>
    </source>
</evidence>
<dbReference type="GO" id="GO:0005829">
    <property type="term" value="C:cytosol"/>
    <property type="evidence" value="ECO:0007669"/>
    <property type="project" value="TreeGrafter"/>
</dbReference>
<evidence type="ECO:0000256" key="7">
    <source>
        <dbReference type="PROSITE-ProRule" id="PRU01091"/>
    </source>
</evidence>
<dbReference type="KEGG" id="ssuv:PXH68_06910"/>
<dbReference type="SUPFAM" id="SSF52172">
    <property type="entry name" value="CheY-like"/>
    <property type="match status" value="1"/>
</dbReference>
<evidence type="ECO:0000313" key="11">
    <source>
        <dbReference type="Proteomes" id="UP001304088"/>
    </source>
</evidence>
<dbReference type="GO" id="GO:0000156">
    <property type="term" value="F:phosphorelay response regulator activity"/>
    <property type="evidence" value="ECO:0007669"/>
    <property type="project" value="TreeGrafter"/>
</dbReference>
<keyword evidence="4 7" id="KW-0238">DNA-binding</keyword>